<evidence type="ECO:0000256" key="1">
    <source>
        <dbReference type="ARBA" id="ARBA00022737"/>
    </source>
</evidence>
<feature type="domain" description="DC1" evidence="2">
    <location>
        <begin position="157"/>
        <end position="203"/>
    </location>
</feature>
<organism evidence="3 4">
    <name type="scientific">Gossypium arboreum</name>
    <name type="common">Tree cotton</name>
    <name type="synonym">Gossypium nanking</name>
    <dbReference type="NCBI Taxonomy" id="29729"/>
    <lineage>
        <taxon>Eukaryota</taxon>
        <taxon>Viridiplantae</taxon>
        <taxon>Streptophyta</taxon>
        <taxon>Embryophyta</taxon>
        <taxon>Tracheophyta</taxon>
        <taxon>Spermatophyta</taxon>
        <taxon>Magnoliopsida</taxon>
        <taxon>eudicotyledons</taxon>
        <taxon>Gunneridae</taxon>
        <taxon>Pentapetalae</taxon>
        <taxon>rosids</taxon>
        <taxon>malvids</taxon>
        <taxon>Malvales</taxon>
        <taxon>Malvaceae</taxon>
        <taxon>Malvoideae</taxon>
        <taxon>Gossypium</taxon>
    </lineage>
</organism>
<dbReference type="PANTHER" id="PTHR46288:SF27">
    <property type="entry name" value="CYSTEINE_HISTIDINE-RICH C1 DOMAIN FAMILY PROTEIN"/>
    <property type="match status" value="1"/>
</dbReference>
<keyword evidence="4" id="KW-1185">Reference proteome</keyword>
<evidence type="ECO:0000313" key="3">
    <source>
        <dbReference type="EMBL" id="KAK5795256.1"/>
    </source>
</evidence>
<gene>
    <name evidence="3" type="ORF">PVK06_036514</name>
</gene>
<sequence length="264" mass="30476">MSLLHFSHGHPLVSIESHSHEIEKEHCSGCGEFVSGSSFGCVECGFYLDKQCAEAPAEMNHPFHRNHNLNLLTRNPYVGRCICDFCGKTCENFVYHCSCNLDFHVKCALFSHSIAEKRTAEFQDIPRIDPSINTGNVTEELKKAECFACWKPLLDSHNISHTYFIEQREHETWECRVCFEEVNTEHGSYFCSKCNFIVHVNCATKDPLHYYEVDSKETMDSEDVRKQTDFQSQYKNCSQRIHIQIGFQPHGTWLDIELQSGLHK</sequence>
<dbReference type="InterPro" id="IPR004146">
    <property type="entry name" value="DC1"/>
</dbReference>
<accession>A0ABR0NM72</accession>
<dbReference type="Pfam" id="PF03107">
    <property type="entry name" value="C1_2"/>
    <property type="match status" value="3"/>
</dbReference>
<dbReference type="SUPFAM" id="SSF57889">
    <property type="entry name" value="Cysteine-rich domain"/>
    <property type="match status" value="2"/>
</dbReference>
<evidence type="ECO:0000313" key="4">
    <source>
        <dbReference type="Proteomes" id="UP001358586"/>
    </source>
</evidence>
<dbReference type="InterPro" id="IPR046349">
    <property type="entry name" value="C1-like_sf"/>
</dbReference>
<reference evidence="3 4" key="1">
    <citation type="submission" date="2023-03" db="EMBL/GenBank/DDBJ databases">
        <title>WGS of Gossypium arboreum.</title>
        <authorList>
            <person name="Yu D."/>
        </authorList>
    </citation>
    <scope>NUCLEOTIDE SEQUENCE [LARGE SCALE GENOMIC DNA]</scope>
    <source>
        <tissue evidence="3">Leaf</tissue>
    </source>
</reference>
<feature type="domain" description="DC1" evidence="2">
    <location>
        <begin position="62"/>
        <end position="108"/>
    </location>
</feature>
<name>A0ABR0NM72_GOSAR</name>
<keyword evidence="1" id="KW-0677">Repeat</keyword>
<dbReference type="Proteomes" id="UP001358586">
    <property type="component" value="Chromosome 10"/>
</dbReference>
<feature type="domain" description="DC1" evidence="2">
    <location>
        <begin position="6"/>
        <end position="53"/>
    </location>
</feature>
<comment type="caution">
    <text evidence="3">The sequence shown here is derived from an EMBL/GenBank/DDBJ whole genome shotgun (WGS) entry which is preliminary data.</text>
</comment>
<evidence type="ECO:0000259" key="2">
    <source>
        <dbReference type="Pfam" id="PF03107"/>
    </source>
</evidence>
<dbReference type="EMBL" id="JARKNE010000010">
    <property type="protein sequence ID" value="KAK5795256.1"/>
    <property type="molecule type" value="Genomic_DNA"/>
</dbReference>
<dbReference type="PANTHER" id="PTHR46288">
    <property type="entry name" value="PHORBOL-ESTER/DAG-TYPE DOMAIN-CONTAINING PROTEIN"/>
    <property type="match status" value="1"/>
</dbReference>
<proteinExistence type="predicted"/>
<protein>
    <recommendedName>
        <fullName evidence="2">DC1 domain-containing protein</fullName>
    </recommendedName>
</protein>